<comment type="caution">
    <text evidence="1">The sequence shown here is derived from an EMBL/GenBank/DDBJ whole genome shotgun (WGS) entry which is preliminary data.</text>
</comment>
<accession>A0ABN2BKI4</accession>
<dbReference type="EMBL" id="BAAAOR010000039">
    <property type="protein sequence ID" value="GAA1542879.1"/>
    <property type="molecule type" value="Genomic_DNA"/>
</dbReference>
<evidence type="ECO:0000313" key="2">
    <source>
        <dbReference type="Proteomes" id="UP001500842"/>
    </source>
</evidence>
<proteinExistence type="predicted"/>
<evidence type="ECO:0000313" key="1">
    <source>
        <dbReference type="EMBL" id="GAA1542879.1"/>
    </source>
</evidence>
<keyword evidence="2" id="KW-1185">Reference proteome</keyword>
<sequence>MDDEWDVSDAELDSWLEEWEAVDRAAAAYLAERVPGVQDDLDDDESSWLDSLAETISPADEPEEHDVEAVSAVMALQHADWLGLALGVTRRGAGSTIDPQLVQADIESLEDVEGDIEDPEGHLAVLELGLLHLTPAWQDLGVLDGDLRITERGVWGLPRALHRIWSD</sequence>
<dbReference type="RefSeq" id="WP_141002847.1">
    <property type="nucleotide sequence ID" value="NZ_BAAAOR010000039.1"/>
</dbReference>
<organism evidence="1 2">
    <name type="scientific">Nocardioides humi</name>
    <dbReference type="NCBI Taxonomy" id="449461"/>
    <lineage>
        <taxon>Bacteria</taxon>
        <taxon>Bacillati</taxon>
        <taxon>Actinomycetota</taxon>
        <taxon>Actinomycetes</taxon>
        <taxon>Propionibacteriales</taxon>
        <taxon>Nocardioidaceae</taxon>
        <taxon>Nocardioides</taxon>
    </lineage>
</organism>
<dbReference type="Proteomes" id="UP001500842">
    <property type="component" value="Unassembled WGS sequence"/>
</dbReference>
<name>A0ABN2BKI4_9ACTN</name>
<protein>
    <submittedName>
        <fullName evidence="1">Uncharacterized protein</fullName>
    </submittedName>
</protein>
<reference evidence="1 2" key="1">
    <citation type="journal article" date="2019" name="Int. J. Syst. Evol. Microbiol.">
        <title>The Global Catalogue of Microorganisms (GCM) 10K type strain sequencing project: providing services to taxonomists for standard genome sequencing and annotation.</title>
        <authorList>
            <consortium name="The Broad Institute Genomics Platform"/>
            <consortium name="The Broad Institute Genome Sequencing Center for Infectious Disease"/>
            <person name="Wu L."/>
            <person name="Ma J."/>
        </authorList>
    </citation>
    <scope>NUCLEOTIDE SEQUENCE [LARGE SCALE GENOMIC DNA]</scope>
    <source>
        <strain evidence="1 2">JCM 14942</strain>
    </source>
</reference>
<gene>
    <name evidence="1" type="ORF">GCM10009788_51820</name>
</gene>